<dbReference type="AlphaFoldDB" id="C4J4J5"/>
<evidence type="ECO:0000313" key="1">
    <source>
        <dbReference type="EMBL" id="ACR36095.1"/>
    </source>
</evidence>
<accession>C4J4J5</accession>
<name>C4J4J5_MAIZE</name>
<reference evidence="1" key="2">
    <citation type="submission" date="2012-06" db="EMBL/GenBank/DDBJ databases">
        <authorList>
            <person name="Yu Y."/>
            <person name="Currie J."/>
            <person name="Lomeli R."/>
            <person name="Angelova A."/>
            <person name="Collura K."/>
            <person name="Wissotski M."/>
            <person name="Campos D."/>
            <person name="Kudrna D."/>
            <person name="Golser W."/>
            <person name="Ashely E."/>
            <person name="Descour A."/>
            <person name="Fernandes J."/>
            <person name="Soderlund C."/>
            <person name="Walbot V."/>
        </authorList>
    </citation>
    <scope>NUCLEOTIDE SEQUENCE</scope>
    <source>
        <strain evidence="1">B73</strain>
    </source>
</reference>
<dbReference type="EMBL" id="BT085742">
    <property type="protein sequence ID" value="ACR36095.1"/>
    <property type="molecule type" value="mRNA"/>
</dbReference>
<sequence length="164" mass="18005">MMSSASATRVVVDELVEGLRRRVRVLQHPQQVLEQHDLAADHHGARRRSPAAAVHEGPEQRVAHELLGDQVPAPRLAHVHRVQALGHLVRAVERRRPAAAGDGDDGAVVVVAVAGRRRRARDAARRVPPPYHAPQLAQPALRHWLAATILLRSASFSLDGTRSW</sequence>
<organism evidence="1">
    <name type="scientific">Zea mays</name>
    <name type="common">Maize</name>
    <dbReference type="NCBI Taxonomy" id="4577"/>
    <lineage>
        <taxon>Eukaryota</taxon>
        <taxon>Viridiplantae</taxon>
        <taxon>Streptophyta</taxon>
        <taxon>Embryophyta</taxon>
        <taxon>Tracheophyta</taxon>
        <taxon>Spermatophyta</taxon>
        <taxon>Magnoliopsida</taxon>
        <taxon>Liliopsida</taxon>
        <taxon>Poales</taxon>
        <taxon>Poaceae</taxon>
        <taxon>PACMAD clade</taxon>
        <taxon>Panicoideae</taxon>
        <taxon>Andropogonodae</taxon>
        <taxon>Andropogoneae</taxon>
        <taxon>Tripsacinae</taxon>
        <taxon>Zea</taxon>
    </lineage>
</organism>
<reference evidence="1" key="1">
    <citation type="journal article" date="2009" name="PLoS Genet.">
        <title>Sequencing, mapping, and analysis of 27,455 maize full-length cDNAs.</title>
        <authorList>
            <person name="Soderlund C."/>
            <person name="Descour A."/>
            <person name="Kudrna D."/>
            <person name="Bomhoff M."/>
            <person name="Boyd L."/>
            <person name="Currie J."/>
            <person name="Angelova A."/>
            <person name="Collura K."/>
            <person name="Wissotski M."/>
            <person name="Ashley E."/>
            <person name="Morrow D."/>
            <person name="Fernandes J."/>
            <person name="Walbot V."/>
            <person name="Yu Y."/>
        </authorList>
    </citation>
    <scope>NUCLEOTIDE SEQUENCE</scope>
    <source>
        <strain evidence="1">B73</strain>
    </source>
</reference>
<protein>
    <submittedName>
        <fullName evidence="1">Uncharacterized protein</fullName>
    </submittedName>
</protein>
<proteinExistence type="evidence at transcript level"/>